<evidence type="ECO:0000256" key="7">
    <source>
        <dbReference type="SAM" id="SignalP"/>
    </source>
</evidence>
<dbReference type="PANTHER" id="PTHR12697">
    <property type="entry name" value="PBS LYASE HEAT-LIKE PROTEIN"/>
    <property type="match status" value="1"/>
</dbReference>
<keyword evidence="6" id="KW-0472">Membrane</keyword>
<evidence type="ECO:0000259" key="8">
    <source>
        <dbReference type="Pfam" id="PF05729"/>
    </source>
</evidence>
<dbReference type="PANTHER" id="PTHR12697:SF5">
    <property type="entry name" value="DEOXYHYPUSINE HYDROXYLASE"/>
    <property type="match status" value="1"/>
</dbReference>
<evidence type="ECO:0000256" key="5">
    <source>
        <dbReference type="ARBA" id="ARBA00045876"/>
    </source>
</evidence>
<reference evidence="10 11" key="1">
    <citation type="journal article" date="2015" name="Genome Announc.">
        <title>Draft Genome Sequence of Cyanobacterium Hassallia byssoidea Strain VB512170, Isolated from Monuments in India.</title>
        <authorList>
            <person name="Singh D."/>
            <person name="Chandrababunaidu M.M."/>
            <person name="Panda A."/>
            <person name="Sen D."/>
            <person name="Bhattacharyya S."/>
            <person name="Adhikary S.P."/>
            <person name="Tripathy S."/>
        </authorList>
    </citation>
    <scope>NUCLEOTIDE SEQUENCE [LARGE SCALE GENOMIC DNA]</scope>
    <source>
        <strain evidence="10 11">VB512170</strain>
    </source>
</reference>
<dbReference type="Pfam" id="PF13646">
    <property type="entry name" value="HEAT_2"/>
    <property type="match status" value="2"/>
</dbReference>
<evidence type="ECO:0000256" key="3">
    <source>
        <dbReference type="ARBA" id="ARBA00022738"/>
    </source>
</evidence>
<keyword evidence="6" id="KW-0812">Transmembrane</keyword>
<dbReference type="SUPFAM" id="SSF52540">
    <property type="entry name" value="P-loop containing nucleoside triphosphate hydrolases"/>
    <property type="match status" value="1"/>
</dbReference>
<protein>
    <submittedName>
        <fullName evidence="10">NACHT domain-containing protein</fullName>
    </submittedName>
</protein>
<sequence length="903" mass="99479">MAKHIYGKLLTHISLCAIAISSPLLLTGISWAQTSTDTNVEQIQQQKPEDIQKRSNQINALIKRGSPDAIVELKKALKDSNQEMRSYATDGLRSIGTGAEAALPDLIETLKKDPDKDVRAGAVRAIRAIAPEAGVPAFIRAFKQDSDARVRELAAQALGEVPTKAKQAIPDLIEALLNNPKLDVRKGAAEALAKIELHQDAVPNLRKALKDTSWQVRRSAAEALGNIGAEASSAVPDLIAALKKDRNYTMRRSAAEALGNIGMKASSAVPQLIAALKDENFKVRGSAAEALGKMGVEASSAMPNLVINLKDENKDVRRKTVTALSQIGLSLKTKASDNQLSISELNRGISPLETALKIVEEPKNKFSTEDMEKIKQVLNLLNSKKTEHLFINQILKNPLVWAVGIYFILLFGIFWLRPLWLLKIDKFLKPIGFKVPVVGTEISLNFLLLLLKDHPRVLDAWVAAHLKSVREEFQEKDTISNRNVHISIPVIQNGKTVAQINGKDLHASFKKHRGCLLIQGEGGVGKTSLACQIAKWAMSEDEAERLCQHPMLPVLIEEELDLQSAEDTQVAAKQALMAAIRGQVQDLTNQAEPPSSELLELLLRQRRILVIVDHFSEMSEATRKAIRPESPDFPINALIVTSRFQEKLGGVTKTTLKPLRIEGNRLSSFMESYLTQQGKRDLFTDTEFFNACSRLSLMVGQRNITALLAKLYAEQLIAVKVEGMKELSLQMPDSIPDLMLSYLNELNASVTGVKLSDRTVHKDARAIAWECLKQTFRPATANTEVAIAILGGNNAETRLKYLEDRLRLIQTIGAAQDQIRFALDPLAEYLAALHLIDFYGKDSQLWQEFLQQAEAIPGSPDSIKGFLLALRDCCLIKGKQANVPNFVAEELGKLAISPALIPV</sequence>
<organism evidence="10 11">
    <name type="scientific">Hassallia byssoidea VB512170</name>
    <dbReference type="NCBI Taxonomy" id="1304833"/>
    <lineage>
        <taxon>Bacteria</taxon>
        <taxon>Bacillati</taxon>
        <taxon>Cyanobacteriota</taxon>
        <taxon>Cyanophyceae</taxon>
        <taxon>Nostocales</taxon>
        <taxon>Tolypothrichaceae</taxon>
        <taxon>Hassallia</taxon>
    </lineage>
</organism>
<feature type="chain" id="PRO_5032585559" evidence="7">
    <location>
        <begin position="33"/>
        <end position="903"/>
    </location>
</feature>
<dbReference type="InterPro" id="IPR000225">
    <property type="entry name" value="Armadillo"/>
</dbReference>
<evidence type="ECO:0000313" key="10">
    <source>
        <dbReference type="EMBL" id="NEU72804.1"/>
    </source>
</evidence>
<evidence type="ECO:0000259" key="9">
    <source>
        <dbReference type="Pfam" id="PF22731"/>
    </source>
</evidence>
<dbReference type="Pfam" id="PF22731">
    <property type="entry name" value="NCH4"/>
    <property type="match status" value="1"/>
</dbReference>
<comment type="function">
    <text evidence="5">Catalyzes the hydroxylation of the N(6)-(4-aminobutyl)-L-lysine intermediate produced by deoxyhypusine synthase/DHPS on a critical lysine of the eukaryotic translation initiation factor 5A/eIF-5A. This is the second step of the post-translational modification of that lysine into an unusual amino acid residue named hypusine. Hypusination is unique to mature eIF-5A factor and is essential for its function.</text>
</comment>
<proteinExistence type="inferred from homology"/>
<dbReference type="SMART" id="SM00567">
    <property type="entry name" value="EZ_HEAT"/>
    <property type="match status" value="8"/>
</dbReference>
<keyword evidence="7" id="KW-0732">Signal</keyword>
<gene>
    <name evidence="10" type="ORF">PI95_009545</name>
</gene>
<dbReference type="InterPro" id="IPR016024">
    <property type="entry name" value="ARM-type_fold"/>
</dbReference>
<dbReference type="InterPro" id="IPR054589">
    <property type="entry name" value="NCH4"/>
</dbReference>
<dbReference type="InterPro" id="IPR021133">
    <property type="entry name" value="HEAT_type_2"/>
</dbReference>
<accession>A0A846H826</accession>
<keyword evidence="3" id="KW-0605">Phycobilisome</keyword>
<name>A0A846H826_9CYAN</name>
<evidence type="ECO:0000256" key="1">
    <source>
        <dbReference type="ARBA" id="ARBA00009299"/>
    </source>
</evidence>
<dbReference type="Gene3D" id="3.40.50.300">
    <property type="entry name" value="P-loop containing nucleotide triphosphate hydrolases"/>
    <property type="match status" value="1"/>
</dbReference>
<dbReference type="AlphaFoldDB" id="A0A846H826"/>
<comment type="similarity">
    <text evidence="1">Belongs to the CpcE/RpcE/PecE family.</text>
</comment>
<dbReference type="InterPro" id="IPR011989">
    <property type="entry name" value="ARM-like"/>
</dbReference>
<comment type="caution">
    <text evidence="10">The sequence shown here is derived from an EMBL/GenBank/DDBJ whole genome shotgun (WGS) entry which is preliminary data.</text>
</comment>
<evidence type="ECO:0000256" key="2">
    <source>
        <dbReference type="ARBA" id="ARBA00022549"/>
    </source>
</evidence>
<dbReference type="GO" id="GO:0016491">
    <property type="term" value="F:oxidoreductase activity"/>
    <property type="evidence" value="ECO:0007669"/>
    <property type="project" value="TreeGrafter"/>
</dbReference>
<evidence type="ECO:0000256" key="6">
    <source>
        <dbReference type="SAM" id="Phobius"/>
    </source>
</evidence>
<dbReference type="InterPro" id="IPR007111">
    <property type="entry name" value="NACHT_NTPase"/>
</dbReference>
<feature type="domain" description="NACHT" evidence="8">
    <location>
        <begin position="516"/>
        <end position="641"/>
    </location>
</feature>
<dbReference type="GO" id="GO:0016829">
    <property type="term" value="F:lyase activity"/>
    <property type="evidence" value="ECO:0007669"/>
    <property type="project" value="UniProtKB-KW"/>
</dbReference>
<feature type="domain" description="NACHT C-terminal Helical" evidence="9">
    <location>
        <begin position="857"/>
        <end position="895"/>
    </location>
</feature>
<feature type="transmembrane region" description="Helical" evidence="6">
    <location>
        <begin position="399"/>
        <end position="419"/>
    </location>
</feature>
<keyword evidence="11" id="KW-1185">Reference proteome</keyword>
<keyword evidence="2" id="KW-0042">Antenna complex</keyword>
<dbReference type="GO" id="GO:0030089">
    <property type="term" value="C:phycobilisome"/>
    <property type="evidence" value="ECO:0007669"/>
    <property type="project" value="UniProtKB-KW"/>
</dbReference>
<dbReference type="Gene3D" id="1.25.10.10">
    <property type="entry name" value="Leucine-rich Repeat Variant"/>
    <property type="match status" value="3"/>
</dbReference>
<dbReference type="SMART" id="SM00185">
    <property type="entry name" value="ARM"/>
    <property type="match status" value="4"/>
</dbReference>
<dbReference type="InterPro" id="IPR027417">
    <property type="entry name" value="P-loop_NTPase"/>
</dbReference>
<dbReference type="SUPFAM" id="SSF48371">
    <property type="entry name" value="ARM repeat"/>
    <property type="match status" value="1"/>
</dbReference>
<dbReference type="PROSITE" id="PS50077">
    <property type="entry name" value="HEAT_REPEAT"/>
    <property type="match status" value="3"/>
</dbReference>
<dbReference type="InterPro" id="IPR004155">
    <property type="entry name" value="PBS_lyase_HEAT"/>
</dbReference>
<keyword evidence="6" id="KW-1133">Transmembrane helix</keyword>
<dbReference type="Proteomes" id="UP000031549">
    <property type="component" value="Unassembled WGS sequence"/>
</dbReference>
<dbReference type="EMBL" id="JTCM02000014">
    <property type="protein sequence ID" value="NEU72804.1"/>
    <property type="molecule type" value="Genomic_DNA"/>
</dbReference>
<dbReference type="Pfam" id="PF05729">
    <property type="entry name" value="NACHT"/>
    <property type="match status" value="1"/>
</dbReference>
<keyword evidence="4" id="KW-0456">Lyase</keyword>
<evidence type="ECO:0000256" key="4">
    <source>
        <dbReference type="ARBA" id="ARBA00023239"/>
    </source>
</evidence>
<evidence type="ECO:0000313" key="11">
    <source>
        <dbReference type="Proteomes" id="UP000031549"/>
    </source>
</evidence>
<feature type="signal peptide" evidence="7">
    <location>
        <begin position="1"/>
        <end position="32"/>
    </location>
</feature>
<dbReference type="RefSeq" id="WP_052324673.1">
    <property type="nucleotide sequence ID" value="NZ_JTCM02000014.1"/>
</dbReference>